<dbReference type="InterPro" id="IPR023299">
    <property type="entry name" value="ATPase_P-typ_cyto_dom_N"/>
</dbReference>
<dbReference type="SUPFAM" id="SSF81665">
    <property type="entry name" value="Calcium ATPase, transmembrane domain M"/>
    <property type="match status" value="1"/>
</dbReference>
<evidence type="ECO:0000256" key="10">
    <source>
        <dbReference type="ARBA" id="ARBA00023136"/>
    </source>
</evidence>
<dbReference type="InterPro" id="IPR023214">
    <property type="entry name" value="HAD_sf"/>
</dbReference>
<evidence type="ECO:0000256" key="9">
    <source>
        <dbReference type="ARBA" id="ARBA00022989"/>
    </source>
</evidence>
<dbReference type="InterPro" id="IPR018303">
    <property type="entry name" value="ATPase_P-typ_P_site"/>
</dbReference>
<proteinExistence type="inferred from homology"/>
<feature type="domain" description="Cation-transporting P-type ATPase N-terminal" evidence="12">
    <location>
        <begin position="19"/>
        <end position="92"/>
    </location>
</feature>
<dbReference type="Pfam" id="PF13246">
    <property type="entry name" value="Cation_ATPase"/>
    <property type="match status" value="1"/>
</dbReference>
<dbReference type="InterPro" id="IPR036412">
    <property type="entry name" value="HAD-like_sf"/>
</dbReference>
<dbReference type="FunFam" id="3.40.50.1000:FF:000001">
    <property type="entry name" value="Phospholipid-transporting ATPase IC"/>
    <property type="match status" value="1"/>
</dbReference>
<evidence type="ECO:0000313" key="13">
    <source>
        <dbReference type="EMBL" id="SHE60202.1"/>
    </source>
</evidence>
<dbReference type="PROSITE" id="PS00154">
    <property type="entry name" value="ATPASE_E1_E2"/>
    <property type="match status" value="1"/>
</dbReference>
<keyword evidence="5" id="KW-0479">Metal-binding</keyword>
<feature type="transmembrane region" description="Helical" evidence="11">
    <location>
        <begin position="260"/>
        <end position="279"/>
    </location>
</feature>
<keyword evidence="7" id="KW-0067">ATP-binding</keyword>
<dbReference type="GO" id="GO:0015662">
    <property type="term" value="F:P-type ion transporter activity"/>
    <property type="evidence" value="ECO:0007669"/>
    <property type="project" value="UniProtKB-ARBA"/>
</dbReference>
<keyword evidence="3" id="KW-1003">Cell membrane</keyword>
<dbReference type="Gene3D" id="3.40.1110.10">
    <property type="entry name" value="Calcium-transporting ATPase, cytoplasmic domain N"/>
    <property type="match status" value="1"/>
</dbReference>
<dbReference type="InterPro" id="IPR008250">
    <property type="entry name" value="ATPase_P-typ_transduc_dom_A_sf"/>
</dbReference>
<accession>A0A1M4UU14</accession>
<dbReference type="InterPro" id="IPR044492">
    <property type="entry name" value="P_typ_ATPase_HD_dom"/>
</dbReference>
<keyword evidence="10 11" id="KW-0472">Membrane</keyword>
<sequence length="873" mass="97133">MPDANNSFYSHKLQGHKMKWYNLEIDTVLKHQNSSAEGLSTIIAGKRLIESGPNSLEEKEIRPAWYFFLSQFKDFMILILIAAAIISGIIGDKADTIIILVIVLLNAIVGFVQEYKAEKAMEALRKMAASHATVMRDCITFIIPSDQIVPGDIVLLEAGNTIPADMRLLSAHSLRIMESSLTGESVPVDKITKPIAKNDLSLGDQYNMAFKGTQVINGRGKGIVVATGMNTEIGKIAQMLKDKELPTPLQLRMADFGKKLSYLILLICIILFVVGFLGGEEPIRMLLVAISLAVAAIPEALPALITIALARGAKRLVLNNVLIRKLAAVETLGSVTYICSDKTGTLTQNSMTVVEVFSFTNVHLGKEHLPLLNVAIALNHDVRISTQYDFIGDPTEVAIVKYFKDHYSNDDYNSLHTQFPRVMELPFDSDRKCMTTIHSFGKQYLVITKGAVESITGRMDVHHKLNYYLSQANEMASKGIRVLCYAYRIMDSISEPLDYNLIERDLLMAGIIGLIDPHREEIPEAIKECYNAGIVPVMITGDHRETAVAIAQAIGLNSDKDMVMTGEELSRLNEKEYEQRVENITVYARVTPEQKLKIVKALQKRSHFVAMTGDGVNDAPSLKKANIGIAMGITGTDVSKEAADMILLDDNFASIVKAVKEGRRIYDNIRKFVKYIMTCNGAEIWTIFLAPLFGLPIPLLPIHILWINLVTDGLPGLALSSEKAEKNIMQRPPRPTNESLFAEGITRHIIWVGLLMSFVTLGIQAWALHQQNSHWQTMVFTVLSLAQLAHVFAIRSDNEFIYKKGLFSNKNLTWVLVLTFILQLVVIYLPAANNIFKTQPLSFKELSLCLVAAALIFHAVEAEKWLKKRSIMP</sequence>
<dbReference type="GO" id="GO:0140352">
    <property type="term" value="P:export from cell"/>
    <property type="evidence" value="ECO:0007669"/>
    <property type="project" value="UniProtKB-ARBA"/>
</dbReference>
<dbReference type="GO" id="GO:0005886">
    <property type="term" value="C:plasma membrane"/>
    <property type="evidence" value="ECO:0007669"/>
    <property type="project" value="UniProtKB-SubCell"/>
</dbReference>
<dbReference type="Pfam" id="PF00122">
    <property type="entry name" value="E1-E2_ATPase"/>
    <property type="match status" value="1"/>
</dbReference>
<evidence type="ECO:0000256" key="7">
    <source>
        <dbReference type="ARBA" id="ARBA00022840"/>
    </source>
</evidence>
<dbReference type="GO" id="GO:0005524">
    <property type="term" value="F:ATP binding"/>
    <property type="evidence" value="ECO:0007669"/>
    <property type="project" value="UniProtKB-KW"/>
</dbReference>
<dbReference type="Gene3D" id="3.40.50.1000">
    <property type="entry name" value="HAD superfamily/HAD-like"/>
    <property type="match status" value="1"/>
</dbReference>
<dbReference type="Proteomes" id="UP000184048">
    <property type="component" value="Unassembled WGS sequence"/>
</dbReference>
<feature type="transmembrane region" description="Helical" evidence="11">
    <location>
        <begin position="75"/>
        <end position="91"/>
    </location>
</feature>
<dbReference type="GO" id="GO:0046873">
    <property type="term" value="F:metal ion transmembrane transporter activity"/>
    <property type="evidence" value="ECO:0007669"/>
    <property type="project" value="UniProtKB-ARBA"/>
</dbReference>
<protein>
    <submittedName>
        <fullName evidence="13">Ca2+-transporting ATPase</fullName>
    </submittedName>
</protein>
<name>A0A1M4UU14_9BACT</name>
<dbReference type="Gene3D" id="1.20.1110.10">
    <property type="entry name" value="Calcium-transporting ATPase, transmembrane domain"/>
    <property type="match status" value="2"/>
</dbReference>
<dbReference type="Pfam" id="PF00690">
    <property type="entry name" value="Cation_ATPase_N"/>
    <property type="match status" value="1"/>
</dbReference>
<feature type="transmembrane region" description="Helical" evidence="11">
    <location>
        <begin position="97"/>
        <end position="117"/>
    </location>
</feature>
<dbReference type="PANTHER" id="PTHR43294">
    <property type="entry name" value="SODIUM/POTASSIUM-TRANSPORTING ATPASE SUBUNIT ALPHA"/>
    <property type="match status" value="1"/>
</dbReference>
<evidence type="ECO:0000256" key="4">
    <source>
        <dbReference type="ARBA" id="ARBA00022692"/>
    </source>
</evidence>
<dbReference type="InterPro" id="IPR050510">
    <property type="entry name" value="Cation_transp_ATPase_P-type"/>
</dbReference>
<dbReference type="InterPro" id="IPR023298">
    <property type="entry name" value="ATPase_P-typ_TM_dom_sf"/>
</dbReference>
<keyword evidence="8" id="KW-1278">Translocase</keyword>
<dbReference type="GO" id="GO:0098662">
    <property type="term" value="P:inorganic cation transmembrane transport"/>
    <property type="evidence" value="ECO:0007669"/>
    <property type="project" value="UniProtKB-ARBA"/>
</dbReference>
<dbReference type="InterPro" id="IPR001757">
    <property type="entry name" value="P_typ_ATPase"/>
</dbReference>
<dbReference type="GO" id="GO:0016887">
    <property type="term" value="F:ATP hydrolysis activity"/>
    <property type="evidence" value="ECO:0007669"/>
    <property type="project" value="InterPro"/>
</dbReference>
<evidence type="ECO:0000256" key="2">
    <source>
        <dbReference type="ARBA" id="ARBA00005675"/>
    </source>
</evidence>
<evidence type="ECO:0000256" key="8">
    <source>
        <dbReference type="ARBA" id="ARBA00022967"/>
    </source>
</evidence>
<evidence type="ECO:0000259" key="12">
    <source>
        <dbReference type="SMART" id="SM00831"/>
    </source>
</evidence>
<evidence type="ECO:0000256" key="5">
    <source>
        <dbReference type="ARBA" id="ARBA00022723"/>
    </source>
</evidence>
<dbReference type="FunFam" id="2.70.150.10:FF:000016">
    <property type="entry name" value="Calcium-transporting P-type ATPase putative"/>
    <property type="match status" value="1"/>
</dbReference>
<evidence type="ECO:0000256" key="11">
    <source>
        <dbReference type="SAM" id="Phobius"/>
    </source>
</evidence>
<dbReference type="GO" id="GO:0046872">
    <property type="term" value="F:metal ion binding"/>
    <property type="evidence" value="ECO:0007669"/>
    <property type="project" value="UniProtKB-KW"/>
</dbReference>
<dbReference type="SFLD" id="SFLDS00003">
    <property type="entry name" value="Haloacid_Dehalogenase"/>
    <property type="match status" value="1"/>
</dbReference>
<gene>
    <name evidence="13" type="ORF">SAMN02745131_00774</name>
</gene>
<keyword evidence="6" id="KW-0547">Nucleotide-binding</keyword>
<feature type="transmembrane region" description="Helical" evidence="11">
    <location>
        <begin position="285"/>
        <end position="310"/>
    </location>
</feature>
<dbReference type="EMBL" id="FQUU01000002">
    <property type="protein sequence ID" value="SHE60202.1"/>
    <property type="molecule type" value="Genomic_DNA"/>
</dbReference>
<dbReference type="InterPro" id="IPR004014">
    <property type="entry name" value="ATPase_P-typ_cation-transptr_N"/>
</dbReference>
<dbReference type="GO" id="GO:0019829">
    <property type="term" value="F:ATPase-coupled monoatomic cation transmembrane transporter activity"/>
    <property type="evidence" value="ECO:0007669"/>
    <property type="project" value="UniProtKB-ARBA"/>
</dbReference>
<keyword evidence="14" id="KW-1185">Reference proteome</keyword>
<dbReference type="SFLD" id="SFLDF00027">
    <property type="entry name" value="p-type_atpase"/>
    <property type="match status" value="1"/>
</dbReference>
<dbReference type="Pfam" id="PF00689">
    <property type="entry name" value="Cation_ATPase_C"/>
    <property type="match status" value="1"/>
</dbReference>
<dbReference type="SUPFAM" id="SSF81660">
    <property type="entry name" value="Metal cation-transporting ATPase, ATP-binding domain N"/>
    <property type="match status" value="1"/>
</dbReference>
<keyword evidence="4 11" id="KW-0812">Transmembrane</keyword>
<dbReference type="SMART" id="SM00831">
    <property type="entry name" value="Cation_ATPase_N"/>
    <property type="match status" value="1"/>
</dbReference>
<dbReference type="Gene3D" id="2.70.150.10">
    <property type="entry name" value="Calcium-transporting ATPase, cytoplasmic transduction domain A"/>
    <property type="match status" value="1"/>
</dbReference>
<keyword evidence="9 11" id="KW-1133">Transmembrane helix</keyword>
<evidence type="ECO:0000313" key="14">
    <source>
        <dbReference type="Proteomes" id="UP000184048"/>
    </source>
</evidence>
<dbReference type="PRINTS" id="PR00120">
    <property type="entry name" value="HATPASE"/>
</dbReference>
<evidence type="ECO:0000256" key="1">
    <source>
        <dbReference type="ARBA" id="ARBA00004651"/>
    </source>
</evidence>
<dbReference type="SFLD" id="SFLDG00002">
    <property type="entry name" value="C1.7:_P-type_atpase_like"/>
    <property type="match status" value="1"/>
</dbReference>
<organism evidence="13 14">
    <name type="scientific">Flavisolibacter ginsengisoli DSM 18119</name>
    <dbReference type="NCBI Taxonomy" id="1121884"/>
    <lineage>
        <taxon>Bacteria</taxon>
        <taxon>Pseudomonadati</taxon>
        <taxon>Bacteroidota</taxon>
        <taxon>Chitinophagia</taxon>
        <taxon>Chitinophagales</taxon>
        <taxon>Chitinophagaceae</taxon>
        <taxon>Flavisolibacter</taxon>
    </lineage>
</organism>
<dbReference type="PANTHER" id="PTHR43294:SF21">
    <property type="entry name" value="CATION TRANSPORTING ATPASE"/>
    <property type="match status" value="1"/>
</dbReference>
<dbReference type="InterPro" id="IPR059000">
    <property type="entry name" value="ATPase_P-type_domA"/>
</dbReference>
<feature type="transmembrane region" description="Helical" evidence="11">
    <location>
        <begin position="749"/>
        <end position="768"/>
    </location>
</feature>
<dbReference type="FunFam" id="3.40.50.1000:FF:000028">
    <property type="entry name" value="Calcium-transporting P-type ATPase, putative"/>
    <property type="match status" value="1"/>
</dbReference>
<dbReference type="SUPFAM" id="SSF56784">
    <property type="entry name" value="HAD-like"/>
    <property type="match status" value="1"/>
</dbReference>
<feature type="transmembrane region" description="Helical" evidence="11">
    <location>
        <begin position="774"/>
        <end position="792"/>
    </location>
</feature>
<evidence type="ECO:0000256" key="3">
    <source>
        <dbReference type="ARBA" id="ARBA00022475"/>
    </source>
</evidence>
<dbReference type="InterPro" id="IPR006068">
    <property type="entry name" value="ATPase_P-typ_cation-transptr_C"/>
</dbReference>
<dbReference type="PRINTS" id="PR00119">
    <property type="entry name" value="CATATPASE"/>
</dbReference>
<dbReference type="SUPFAM" id="SSF81653">
    <property type="entry name" value="Calcium ATPase, transduction domain A"/>
    <property type="match status" value="1"/>
</dbReference>
<dbReference type="STRING" id="1121884.SAMN02745131_00774"/>
<evidence type="ECO:0000256" key="6">
    <source>
        <dbReference type="ARBA" id="ARBA00022741"/>
    </source>
</evidence>
<comment type="similarity">
    <text evidence="2">Belongs to the cation transport ATPase (P-type) (TC 3.A.3) family. Type IIA subfamily.</text>
</comment>
<dbReference type="NCBIfam" id="TIGR01494">
    <property type="entry name" value="ATPase_P-type"/>
    <property type="match status" value="3"/>
</dbReference>
<feature type="transmembrane region" description="Helical" evidence="11">
    <location>
        <begin position="812"/>
        <end position="831"/>
    </location>
</feature>
<reference evidence="13 14" key="1">
    <citation type="submission" date="2016-11" db="EMBL/GenBank/DDBJ databases">
        <authorList>
            <person name="Jaros S."/>
            <person name="Januszkiewicz K."/>
            <person name="Wedrychowicz H."/>
        </authorList>
    </citation>
    <scope>NUCLEOTIDE SEQUENCE [LARGE SCALE GENOMIC DNA]</scope>
    <source>
        <strain evidence="13 14">DSM 18119</strain>
    </source>
</reference>
<comment type="subcellular location">
    <subcellularLocation>
        <location evidence="1">Cell membrane</location>
        <topology evidence="1">Multi-pass membrane protein</topology>
    </subcellularLocation>
</comment>
<dbReference type="AlphaFoldDB" id="A0A1M4UU14"/>